<keyword evidence="13" id="KW-0998">Cell outer membrane</keyword>
<feature type="domain" description="SLBB" evidence="17">
    <location>
        <begin position="246"/>
        <end position="344"/>
    </location>
</feature>
<dbReference type="Pfam" id="PF02563">
    <property type="entry name" value="Poly_export"/>
    <property type="match status" value="1"/>
</dbReference>
<dbReference type="EMBL" id="JAEKJA010000024">
    <property type="protein sequence ID" value="MBJ3778200.1"/>
    <property type="molecule type" value="Genomic_DNA"/>
</dbReference>
<keyword evidence="3" id="KW-0813">Transport</keyword>
<evidence type="ECO:0000256" key="4">
    <source>
        <dbReference type="ARBA" id="ARBA00022452"/>
    </source>
</evidence>
<dbReference type="RefSeq" id="WP_198884102.1">
    <property type="nucleotide sequence ID" value="NZ_JAEKJA010000024.1"/>
</dbReference>
<keyword evidence="11" id="KW-0472">Membrane</keyword>
<evidence type="ECO:0000256" key="15">
    <source>
        <dbReference type="SAM" id="SignalP"/>
    </source>
</evidence>
<evidence type="ECO:0000313" key="18">
    <source>
        <dbReference type="EMBL" id="MBJ3778200.1"/>
    </source>
</evidence>
<evidence type="ECO:0000256" key="7">
    <source>
        <dbReference type="ARBA" id="ARBA00022729"/>
    </source>
</evidence>
<evidence type="ECO:0000256" key="9">
    <source>
        <dbReference type="ARBA" id="ARBA00023065"/>
    </source>
</evidence>
<proteinExistence type="inferred from homology"/>
<comment type="similarity">
    <text evidence="2">Belongs to the BexD/CtrA/VexA family.</text>
</comment>
<dbReference type="Proteomes" id="UP000609531">
    <property type="component" value="Unassembled WGS sequence"/>
</dbReference>
<dbReference type="Pfam" id="PF22461">
    <property type="entry name" value="SLBB_2"/>
    <property type="match status" value="2"/>
</dbReference>
<feature type="domain" description="SLBB" evidence="17">
    <location>
        <begin position="164"/>
        <end position="239"/>
    </location>
</feature>
<evidence type="ECO:0000256" key="2">
    <source>
        <dbReference type="ARBA" id="ARBA00009450"/>
    </source>
</evidence>
<keyword evidence="6" id="KW-0812">Transmembrane</keyword>
<dbReference type="PANTHER" id="PTHR33619">
    <property type="entry name" value="POLYSACCHARIDE EXPORT PROTEIN GFCE-RELATED"/>
    <property type="match status" value="1"/>
</dbReference>
<evidence type="ECO:0000259" key="16">
    <source>
        <dbReference type="Pfam" id="PF02563"/>
    </source>
</evidence>
<dbReference type="Gene3D" id="3.10.560.10">
    <property type="entry name" value="Outer membrane lipoprotein wza domain like"/>
    <property type="match status" value="2"/>
</dbReference>
<keyword evidence="5" id="KW-0762">Sugar transport</keyword>
<keyword evidence="12" id="KW-0564">Palmitate</keyword>
<sequence length="378" mass="40370">MGWKLLAVVLAASVAGCGGLPASGPPARAIVGDENPNAAKAPYAVVAIDAKVTNVTSNYRAPSFSTFFKVTKARPDIRLAVGDRLQVSIFEAGAEGLFSSSNSKATQIETVVDDQGQIFVPYVGAVTAANRSVSDLRATIQRSLEDKAIQPQVQVMVLESLANSVTVLGDVGKPGQVPVAISGVRVLDLIAAAGGTRDKTFETRVILRRGNQVATAPLEDLFDHPEENVPVRPGDTVLVTNASRSFTVFGATLNRSEYKFDSRRVTLAEGIARAGGLNDSLADARGVFLFRFEPDSIAKQVSERAITAPDGTMVPVIYTLNLRDPNGYFLAQMFDLRDEDMLYVANHPSAELGKFLQILSPLINTATTVATLTTRFSK</sequence>
<keyword evidence="9" id="KW-0406">Ion transport</keyword>
<evidence type="ECO:0000256" key="6">
    <source>
        <dbReference type="ARBA" id="ARBA00022692"/>
    </source>
</evidence>
<name>A0A934IUC7_9HYPH</name>
<protein>
    <submittedName>
        <fullName evidence="18">Polysaccharide export protein</fullName>
    </submittedName>
</protein>
<organism evidence="18 19">
    <name type="scientific">Acuticoccus mangrovi</name>
    <dbReference type="NCBI Taxonomy" id="2796142"/>
    <lineage>
        <taxon>Bacteria</taxon>
        <taxon>Pseudomonadati</taxon>
        <taxon>Pseudomonadota</taxon>
        <taxon>Alphaproteobacteria</taxon>
        <taxon>Hyphomicrobiales</taxon>
        <taxon>Amorphaceae</taxon>
        <taxon>Acuticoccus</taxon>
    </lineage>
</organism>
<evidence type="ECO:0000256" key="5">
    <source>
        <dbReference type="ARBA" id="ARBA00022597"/>
    </source>
</evidence>
<dbReference type="GO" id="GO:0015288">
    <property type="term" value="F:porin activity"/>
    <property type="evidence" value="ECO:0007669"/>
    <property type="project" value="UniProtKB-KW"/>
</dbReference>
<gene>
    <name evidence="18" type="ORF">JCR33_21040</name>
</gene>
<keyword evidence="19" id="KW-1185">Reference proteome</keyword>
<evidence type="ECO:0000256" key="11">
    <source>
        <dbReference type="ARBA" id="ARBA00023136"/>
    </source>
</evidence>
<dbReference type="Gene3D" id="3.30.1950.10">
    <property type="entry name" value="wza like domain"/>
    <property type="match status" value="1"/>
</dbReference>
<reference evidence="18" key="1">
    <citation type="submission" date="2020-12" db="EMBL/GenBank/DDBJ databases">
        <title>Bacterial taxonomy.</title>
        <authorList>
            <person name="Pan X."/>
        </authorList>
    </citation>
    <scope>NUCLEOTIDE SEQUENCE</scope>
    <source>
        <strain evidence="18">B2012</strain>
    </source>
</reference>
<keyword evidence="14" id="KW-0449">Lipoprotein</keyword>
<evidence type="ECO:0000256" key="3">
    <source>
        <dbReference type="ARBA" id="ARBA00022448"/>
    </source>
</evidence>
<comment type="caution">
    <text evidence="18">The sequence shown here is derived from an EMBL/GenBank/DDBJ whole genome shotgun (WGS) entry which is preliminary data.</text>
</comment>
<evidence type="ECO:0000256" key="1">
    <source>
        <dbReference type="ARBA" id="ARBA00004571"/>
    </source>
</evidence>
<dbReference type="PROSITE" id="PS51257">
    <property type="entry name" value="PROKAR_LIPOPROTEIN"/>
    <property type="match status" value="1"/>
</dbReference>
<evidence type="ECO:0000256" key="10">
    <source>
        <dbReference type="ARBA" id="ARBA00023114"/>
    </source>
</evidence>
<dbReference type="InterPro" id="IPR049712">
    <property type="entry name" value="Poly_export"/>
</dbReference>
<dbReference type="PANTHER" id="PTHR33619:SF3">
    <property type="entry name" value="POLYSACCHARIDE EXPORT PROTEIN GFCE-RELATED"/>
    <property type="match status" value="1"/>
</dbReference>
<evidence type="ECO:0000256" key="12">
    <source>
        <dbReference type="ARBA" id="ARBA00023139"/>
    </source>
</evidence>
<evidence type="ECO:0000256" key="14">
    <source>
        <dbReference type="ARBA" id="ARBA00023288"/>
    </source>
</evidence>
<dbReference type="GO" id="GO:0046930">
    <property type="term" value="C:pore complex"/>
    <property type="evidence" value="ECO:0007669"/>
    <property type="project" value="UniProtKB-KW"/>
</dbReference>
<dbReference type="GO" id="GO:0015159">
    <property type="term" value="F:polysaccharide transmembrane transporter activity"/>
    <property type="evidence" value="ECO:0007669"/>
    <property type="project" value="InterPro"/>
</dbReference>
<dbReference type="GO" id="GO:0006811">
    <property type="term" value="P:monoatomic ion transport"/>
    <property type="evidence" value="ECO:0007669"/>
    <property type="project" value="UniProtKB-KW"/>
</dbReference>
<dbReference type="AlphaFoldDB" id="A0A934IUC7"/>
<dbReference type="InterPro" id="IPR054765">
    <property type="entry name" value="SLBB_dom"/>
</dbReference>
<evidence type="ECO:0000256" key="13">
    <source>
        <dbReference type="ARBA" id="ARBA00023237"/>
    </source>
</evidence>
<dbReference type="GO" id="GO:0009279">
    <property type="term" value="C:cell outer membrane"/>
    <property type="evidence" value="ECO:0007669"/>
    <property type="project" value="UniProtKB-SubCell"/>
</dbReference>
<feature type="signal peptide" evidence="15">
    <location>
        <begin position="1"/>
        <end position="22"/>
    </location>
</feature>
<dbReference type="InterPro" id="IPR003715">
    <property type="entry name" value="Poly_export_N"/>
</dbReference>
<evidence type="ECO:0000259" key="17">
    <source>
        <dbReference type="Pfam" id="PF22461"/>
    </source>
</evidence>
<feature type="domain" description="Polysaccharide export protein N-terminal" evidence="16">
    <location>
        <begin position="73"/>
        <end position="157"/>
    </location>
</feature>
<accession>A0A934IUC7</accession>
<keyword evidence="7 15" id="KW-0732">Signal</keyword>
<comment type="subcellular location">
    <subcellularLocation>
        <location evidence="1">Cell outer membrane</location>
        <topology evidence="1">Multi-pass membrane protein</topology>
    </subcellularLocation>
</comment>
<keyword evidence="4" id="KW-1134">Transmembrane beta strand</keyword>
<keyword evidence="10" id="KW-0626">Porin</keyword>
<feature type="chain" id="PRO_5037047494" evidence="15">
    <location>
        <begin position="23"/>
        <end position="378"/>
    </location>
</feature>
<keyword evidence="8" id="KW-0625">Polysaccharide transport</keyword>
<evidence type="ECO:0000256" key="8">
    <source>
        <dbReference type="ARBA" id="ARBA00023047"/>
    </source>
</evidence>
<evidence type="ECO:0000313" key="19">
    <source>
        <dbReference type="Proteomes" id="UP000609531"/>
    </source>
</evidence>